<reference evidence="2" key="1">
    <citation type="submission" date="2013-03" db="EMBL/GenBank/DDBJ databases">
        <title>The Genome Sequence of Anopheles minimus MINIMUS1.</title>
        <authorList>
            <consortium name="The Broad Institute Genomics Platform"/>
            <person name="Neafsey D.E."/>
            <person name="Walton C."/>
            <person name="Walker B."/>
            <person name="Young S.K."/>
            <person name="Zeng Q."/>
            <person name="Gargeya S."/>
            <person name="Fitzgerald M."/>
            <person name="Haas B."/>
            <person name="Abouelleil A."/>
            <person name="Allen A.W."/>
            <person name="Alvarado L."/>
            <person name="Arachchi H.M."/>
            <person name="Berlin A.M."/>
            <person name="Chapman S.B."/>
            <person name="Gainer-Dewar J."/>
            <person name="Goldberg J."/>
            <person name="Griggs A."/>
            <person name="Gujja S."/>
            <person name="Hansen M."/>
            <person name="Howarth C."/>
            <person name="Imamovic A."/>
            <person name="Ireland A."/>
            <person name="Larimer J."/>
            <person name="McCowan C."/>
            <person name="Murphy C."/>
            <person name="Pearson M."/>
            <person name="Poon T.W."/>
            <person name="Priest M."/>
            <person name="Roberts A."/>
            <person name="Saif S."/>
            <person name="Shea T."/>
            <person name="Sisk P."/>
            <person name="Sykes S."/>
            <person name="Wortman J."/>
            <person name="Nusbaum C."/>
            <person name="Birren B."/>
        </authorList>
    </citation>
    <scope>NUCLEOTIDE SEQUENCE [LARGE SCALE GENOMIC DNA]</scope>
    <source>
        <strain evidence="2">MINIMUS1</strain>
    </source>
</reference>
<protein>
    <submittedName>
        <fullName evidence="1">Uncharacterized protein</fullName>
    </submittedName>
</protein>
<proteinExistence type="predicted"/>
<dbReference type="AlphaFoldDB" id="A0A182WMS4"/>
<name>A0A182WMS4_9DIPT</name>
<dbReference type="Proteomes" id="UP000075920">
    <property type="component" value="Unassembled WGS sequence"/>
</dbReference>
<accession>A0A182WMS4</accession>
<sequence length="39" mass="4151">MYVECRSLSLIPSSSSASCSCWSAFSTSFYSLAGCTSKD</sequence>
<keyword evidence="2" id="KW-1185">Reference proteome</keyword>
<dbReference type="EnsemblMetazoa" id="AMIN014036-RA">
    <property type="protein sequence ID" value="AMIN014036-PA"/>
    <property type="gene ID" value="AMIN014036"/>
</dbReference>
<dbReference type="VEuPathDB" id="VectorBase:AMIN014036"/>
<evidence type="ECO:0000313" key="1">
    <source>
        <dbReference type="EnsemblMetazoa" id="AMIN014036-PA"/>
    </source>
</evidence>
<dbReference type="PROSITE" id="PS51257">
    <property type="entry name" value="PROKAR_LIPOPROTEIN"/>
    <property type="match status" value="1"/>
</dbReference>
<reference evidence="1" key="2">
    <citation type="submission" date="2020-05" db="UniProtKB">
        <authorList>
            <consortium name="EnsemblMetazoa"/>
        </authorList>
    </citation>
    <scope>IDENTIFICATION</scope>
    <source>
        <strain evidence="1">MINIMUS1</strain>
    </source>
</reference>
<organism evidence="1 2">
    <name type="scientific">Anopheles minimus</name>
    <dbReference type="NCBI Taxonomy" id="112268"/>
    <lineage>
        <taxon>Eukaryota</taxon>
        <taxon>Metazoa</taxon>
        <taxon>Ecdysozoa</taxon>
        <taxon>Arthropoda</taxon>
        <taxon>Hexapoda</taxon>
        <taxon>Insecta</taxon>
        <taxon>Pterygota</taxon>
        <taxon>Neoptera</taxon>
        <taxon>Endopterygota</taxon>
        <taxon>Diptera</taxon>
        <taxon>Nematocera</taxon>
        <taxon>Culicoidea</taxon>
        <taxon>Culicidae</taxon>
        <taxon>Anophelinae</taxon>
        <taxon>Anopheles</taxon>
    </lineage>
</organism>
<evidence type="ECO:0000313" key="2">
    <source>
        <dbReference type="Proteomes" id="UP000075920"/>
    </source>
</evidence>